<dbReference type="RefSeq" id="WP_344798866.1">
    <property type="nucleotide sequence ID" value="NZ_BAABBN010000007.1"/>
</dbReference>
<comment type="caution">
    <text evidence="1">The sequence shown here is derived from an EMBL/GenBank/DDBJ whole genome shotgun (WGS) entry which is preliminary data.</text>
</comment>
<organism evidence="1 2">
    <name type="scientific">Litoribacillus peritrichatus</name>
    <dbReference type="NCBI Taxonomy" id="718191"/>
    <lineage>
        <taxon>Bacteria</taxon>
        <taxon>Pseudomonadati</taxon>
        <taxon>Pseudomonadota</taxon>
        <taxon>Gammaproteobacteria</taxon>
        <taxon>Oceanospirillales</taxon>
        <taxon>Oceanospirillaceae</taxon>
        <taxon>Litoribacillus</taxon>
    </lineage>
</organism>
<dbReference type="Proteomes" id="UP001501565">
    <property type="component" value="Unassembled WGS sequence"/>
</dbReference>
<gene>
    <name evidence="1" type="ORF">GCM10022277_24980</name>
</gene>
<reference evidence="2" key="1">
    <citation type="journal article" date="2019" name="Int. J. Syst. Evol. Microbiol.">
        <title>The Global Catalogue of Microorganisms (GCM) 10K type strain sequencing project: providing services to taxonomists for standard genome sequencing and annotation.</title>
        <authorList>
            <consortium name="The Broad Institute Genomics Platform"/>
            <consortium name="The Broad Institute Genome Sequencing Center for Infectious Disease"/>
            <person name="Wu L."/>
            <person name="Ma J."/>
        </authorList>
    </citation>
    <scope>NUCLEOTIDE SEQUENCE [LARGE SCALE GENOMIC DNA]</scope>
    <source>
        <strain evidence="2">JCM 17551</strain>
    </source>
</reference>
<keyword evidence="2" id="KW-1185">Reference proteome</keyword>
<sequence length="165" mass="19706">MNIESLTKLESRIEDRMPKSGTFEERHKFLEGNGIYQEWRGLFEKYSELAFSGDIEALKRTLFFIWYQCSEPNQLSGLNKLDEKITEKVLREIDSLVELNKLDNELEFMLPYYFQVCEWYFERFNKLNALSKASKIKSELWQVEAPKCKWLSRGRMGEYWSSKGL</sequence>
<name>A0ABP7MPK7_9GAMM</name>
<dbReference type="EMBL" id="BAABBN010000007">
    <property type="protein sequence ID" value="GAA3927607.1"/>
    <property type="molecule type" value="Genomic_DNA"/>
</dbReference>
<evidence type="ECO:0000313" key="2">
    <source>
        <dbReference type="Proteomes" id="UP001501565"/>
    </source>
</evidence>
<evidence type="ECO:0000313" key="1">
    <source>
        <dbReference type="EMBL" id="GAA3927607.1"/>
    </source>
</evidence>
<protein>
    <submittedName>
        <fullName evidence="1">Uncharacterized protein</fullName>
    </submittedName>
</protein>
<accession>A0ABP7MPK7</accession>
<proteinExistence type="predicted"/>